<proteinExistence type="predicted"/>
<reference evidence="4" key="1">
    <citation type="journal article" date="2020" name="Nature">
        <title>Giant virus diversity and host interactions through global metagenomics.</title>
        <authorList>
            <person name="Schulz F."/>
            <person name="Roux S."/>
            <person name="Paez-Espino D."/>
            <person name="Jungbluth S."/>
            <person name="Walsh D.A."/>
            <person name="Denef V.J."/>
            <person name="McMahon K.D."/>
            <person name="Konstantinidis K.T."/>
            <person name="Eloe-Fadrosh E.A."/>
            <person name="Kyrpides N.C."/>
            <person name="Woyke T."/>
        </authorList>
    </citation>
    <scope>NUCLEOTIDE SEQUENCE</scope>
    <source>
        <strain evidence="4">GVMAG-M-3300025699-48</strain>
    </source>
</reference>
<accession>A0A6C0J430</accession>
<name>A0A6C0J430_9ZZZZ</name>
<evidence type="ECO:0000256" key="3">
    <source>
        <dbReference type="SAM" id="MobiDB-lite"/>
    </source>
</evidence>
<organism evidence="4">
    <name type="scientific">viral metagenome</name>
    <dbReference type="NCBI Taxonomy" id="1070528"/>
    <lineage>
        <taxon>unclassified sequences</taxon>
        <taxon>metagenomes</taxon>
        <taxon>organismal metagenomes</taxon>
    </lineage>
</organism>
<dbReference type="InterPro" id="IPR036770">
    <property type="entry name" value="Ankyrin_rpt-contain_sf"/>
</dbReference>
<sequence length="285" mass="32544">MTRKNATKINLRKTRSKKQGGAKMPYVGPYYENPNAKLWDGVYKHNSKKVEEAFKEGADVNMKNDDGSWFLLVASGNGNARIVNLLLEKGIDVNITDDYNNTALSTAVRNAEYDVVELLLEKGADINKKNDDGDTPLIHAINFEDYDMVELLLEHPDIEYDINTQILAEELTPEDEDQNGIPYLIEYYLHEKNEIKENKINTIKELSNYKRRNIPSLSTLAYHQTPSAVDTYINLNPGTINRPCGKLGGKRRTRKSKRPYGRLGGKRRTRNSKRPKKTNITRSKK</sequence>
<dbReference type="InterPro" id="IPR002110">
    <property type="entry name" value="Ankyrin_rpt"/>
</dbReference>
<dbReference type="PANTHER" id="PTHR24124:SF14">
    <property type="entry name" value="CHROMOSOME UNDETERMINED SCAFFOLD_25, WHOLE GENOME SHOTGUN SEQUENCE"/>
    <property type="match status" value="1"/>
</dbReference>
<protein>
    <submittedName>
        <fullName evidence="4">Uncharacterized protein</fullName>
    </submittedName>
</protein>
<dbReference type="Gene3D" id="1.25.40.20">
    <property type="entry name" value="Ankyrin repeat-containing domain"/>
    <property type="match status" value="1"/>
</dbReference>
<dbReference type="SMART" id="SM00248">
    <property type="entry name" value="ANK"/>
    <property type="match status" value="3"/>
</dbReference>
<dbReference type="PROSITE" id="PS50088">
    <property type="entry name" value="ANK_REPEAT"/>
    <property type="match status" value="2"/>
</dbReference>
<keyword evidence="2" id="KW-0040">ANK repeat</keyword>
<dbReference type="GO" id="GO:0005634">
    <property type="term" value="C:nucleus"/>
    <property type="evidence" value="ECO:0007669"/>
    <property type="project" value="TreeGrafter"/>
</dbReference>
<dbReference type="PROSITE" id="PS50297">
    <property type="entry name" value="ANK_REP_REGION"/>
    <property type="match status" value="2"/>
</dbReference>
<evidence type="ECO:0000256" key="2">
    <source>
        <dbReference type="ARBA" id="ARBA00023043"/>
    </source>
</evidence>
<evidence type="ECO:0000313" key="4">
    <source>
        <dbReference type="EMBL" id="QHT99465.1"/>
    </source>
</evidence>
<feature type="compositionally biased region" description="Basic residues" evidence="3">
    <location>
        <begin position="248"/>
        <end position="285"/>
    </location>
</feature>
<dbReference type="SUPFAM" id="SSF48403">
    <property type="entry name" value="Ankyrin repeat"/>
    <property type="match status" value="1"/>
</dbReference>
<dbReference type="GO" id="GO:0010468">
    <property type="term" value="P:regulation of gene expression"/>
    <property type="evidence" value="ECO:0007669"/>
    <property type="project" value="TreeGrafter"/>
</dbReference>
<feature type="region of interest" description="Disordered" evidence="3">
    <location>
        <begin position="242"/>
        <end position="285"/>
    </location>
</feature>
<dbReference type="Pfam" id="PF12796">
    <property type="entry name" value="Ank_2"/>
    <property type="match status" value="1"/>
</dbReference>
<keyword evidence="1" id="KW-0677">Repeat</keyword>
<evidence type="ECO:0000256" key="1">
    <source>
        <dbReference type="ARBA" id="ARBA00022737"/>
    </source>
</evidence>
<feature type="compositionally biased region" description="Basic residues" evidence="3">
    <location>
        <begin position="1"/>
        <end position="20"/>
    </location>
</feature>
<dbReference type="PANTHER" id="PTHR24124">
    <property type="entry name" value="ANKYRIN REPEAT FAMILY A"/>
    <property type="match status" value="1"/>
</dbReference>
<feature type="region of interest" description="Disordered" evidence="3">
    <location>
        <begin position="1"/>
        <end position="22"/>
    </location>
</feature>
<dbReference type="EMBL" id="MN740308">
    <property type="protein sequence ID" value="QHT99465.1"/>
    <property type="molecule type" value="Genomic_DNA"/>
</dbReference>
<dbReference type="AlphaFoldDB" id="A0A6C0J430"/>
<dbReference type="Pfam" id="PF00023">
    <property type="entry name" value="Ank"/>
    <property type="match status" value="1"/>
</dbReference>